<protein>
    <submittedName>
        <fullName evidence="1">Bacillithiol system redox-active protein YtxJ</fullName>
    </submittedName>
</protein>
<evidence type="ECO:0000313" key="1">
    <source>
        <dbReference type="EMBL" id="QED37517.1"/>
    </source>
</evidence>
<sequence length="131" mass="15089">MGLFDRIFKSEDETGKNEIKRVLWIDLHDMETLDEIVKNSYVLPVAILKHSTRCGISNMVLRQFEKEYALEDGKIKLYFLDLLSHRDISNKIAAKFNVPHESPQLIILKDGKVVYDGSHSEIKAATLQHHV</sequence>
<dbReference type="Gene3D" id="3.40.30.10">
    <property type="entry name" value="Glutaredoxin"/>
    <property type="match status" value="1"/>
</dbReference>
<dbReference type="InterPro" id="IPR036249">
    <property type="entry name" value="Thioredoxin-like_sf"/>
</dbReference>
<keyword evidence="2" id="KW-1185">Reference proteome</keyword>
<name>A0A5B8YL37_9FLAO</name>
<dbReference type="NCBIfam" id="TIGR04019">
    <property type="entry name" value="B_thiol_YtxJ"/>
    <property type="match status" value="1"/>
</dbReference>
<dbReference type="OrthoDB" id="677051at2"/>
<dbReference type="EMBL" id="CP042476">
    <property type="protein sequence ID" value="QED37517.1"/>
    <property type="molecule type" value="Genomic_DNA"/>
</dbReference>
<organism evidence="1 2">
    <name type="scientific">Antarcticibacterium arcticum</name>
    <dbReference type="NCBI Taxonomy" id="2585771"/>
    <lineage>
        <taxon>Bacteria</taxon>
        <taxon>Pseudomonadati</taxon>
        <taxon>Bacteroidota</taxon>
        <taxon>Flavobacteriia</taxon>
        <taxon>Flavobacteriales</taxon>
        <taxon>Flavobacteriaceae</taxon>
        <taxon>Antarcticibacterium</taxon>
    </lineage>
</organism>
<dbReference type="AlphaFoldDB" id="A0A5B8YL37"/>
<dbReference type="KEGG" id="anp:FK178_07175"/>
<dbReference type="Proteomes" id="UP000321954">
    <property type="component" value="Chromosome"/>
</dbReference>
<accession>A0A5B8YL37</accession>
<gene>
    <name evidence="1" type="primary">ytxJ</name>
    <name evidence="1" type="ORF">FK178_07175</name>
</gene>
<evidence type="ECO:0000313" key="2">
    <source>
        <dbReference type="Proteomes" id="UP000321954"/>
    </source>
</evidence>
<dbReference type="Pfam" id="PF11009">
    <property type="entry name" value="BrxC"/>
    <property type="match status" value="1"/>
</dbReference>
<reference evidence="1 2" key="1">
    <citation type="submission" date="2019-08" db="EMBL/GenBank/DDBJ databases">
        <title>Antarcticibacterium arcticum sp. nov., a bacterium isolated from marine sediment of the Canadian Beaufort Sea.</title>
        <authorList>
            <person name="Lee Y.M."/>
            <person name="Baek K."/>
            <person name="Lee D.-H."/>
            <person name="Shin S.C."/>
            <person name="Jin Y.K."/>
            <person name="Park Y."/>
        </authorList>
    </citation>
    <scope>NUCLEOTIDE SEQUENCE [LARGE SCALE GENOMIC DNA]</scope>
    <source>
        <strain evidence="1 2">PAMC 28998</strain>
    </source>
</reference>
<dbReference type="InterPro" id="IPR022551">
    <property type="entry name" value="BrxC"/>
</dbReference>
<dbReference type="SUPFAM" id="SSF52833">
    <property type="entry name" value="Thioredoxin-like"/>
    <property type="match status" value="1"/>
</dbReference>
<proteinExistence type="predicted"/>
<dbReference type="RefSeq" id="WP_146832795.1">
    <property type="nucleotide sequence ID" value="NZ_CP042476.1"/>
</dbReference>